<evidence type="ECO:0000313" key="5">
    <source>
        <dbReference type="Proteomes" id="UP000799772"/>
    </source>
</evidence>
<feature type="compositionally biased region" description="Basic and acidic residues" evidence="2">
    <location>
        <begin position="91"/>
        <end position="100"/>
    </location>
</feature>
<dbReference type="SUPFAM" id="SSF143437">
    <property type="entry name" value="THUMP domain-like"/>
    <property type="match status" value="1"/>
</dbReference>
<dbReference type="PROSITE" id="PS51165">
    <property type="entry name" value="THUMP"/>
    <property type="match status" value="1"/>
</dbReference>
<feature type="region of interest" description="Disordered" evidence="2">
    <location>
        <begin position="82"/>
        <end position="105"/>
    </location>
</feature>
<evidence type="ECO:0000256" key="2">
    <source>
        <dbReference type="SAM" id="MobiDB-lite"/>
    </source>
</evidence>
<dbReference type="OrthoDB" id="367221at2759"/>
<dbReference type="Pfam" id="PF02926">
    <property type="entry name" value="THUMP"/>
    <property type="match status" value="1"/>
</dbReference>
<keyword evidence="1" id="KW-0694">RNA-binding</keyword>
<dbReference type="GO" id="GO:0003723">
    <property type="term" value="F:RNA binding"/>
    <property type="evidence" value="ECO:0007669"/>
    <property type="project" value="UniProtKB-UniRule"/>
</dbReference>
<organism evidence="4 5">
    <name type="scientific">Rhizodiscina lignyota</name>
    <dbReference type="NCBI Taxonomy" id="1504668"/>
    <lineage>
        <taxon>Eukaryota</taxon>
        <taxon>Fungi</taxon>
        <taxon>Dikarya</taxon>
        <taxon>Ascomycota</taxon>
        <taxon>Pezizomycotina</taxon>
        <taxon>Dothideomycetes</taxon>
        <taxon>Pleosporomycetidae</taxon>
        <taxon>Aulographales</taxon>
        <taxon>Rhizodiscinaceae</taxon>
        <taxon>Rhizodiscina</taxon>
    </lineage>
</organism>
<feature type="domain" description="THUMP" evidence="3">
    <location>
        <begin position="157"/>
        <end position="264"/>
    </location>
</feature>
<dbReference type="Gene3D" id="3.30.2300.10">
    <property type="entry name" value="THUMP superfamily"/>
    <property type="match status" value="1"/>
</dbReference>
<dbReference type="PANTHER" id="PTHR13452">
    <property type="entry name" value="THUMP DOMAIN CONTAINING PROTEIN 1-RELATED"/>
    <property type="match status" value="1"/>
</dbReference>
<dbReference type="SMART" id="SM00981">
    <property type="entry name" value="THUMP"/>
    <property type="match status" value="1"/>
</dbReference>
<dbReference type="FunFam" id="3.30.2300.10:FF:000001">
    <property type="entry name" value="THUMP domain-containing protein 1"/>
    <property type="match status" value="1"/>
</dbReference>
<dbReference type="InterPro" id="IPR004114">
    <property type="entry name" value="THUMP_dom"/>
</dbReference>
<comment type="caution">
    <text evidence="4">The sequence shown here is derived from an EMBL/GenBank/DDBJ whole genome shotgun (WGS) entry which is preliminary data.</text>
</comment>
<name>A0A9P4IDZ1_9PEZI</name>
<keyword evidence="5" id="KW-1185">Reference proteome</keyword>
<evidence type="ECO:0000259" key="3">
    <source>
        <dbReference type="PROSITE" id="PS51165"/>
    </source>
</evidence>
<gene>
    <name evidence="4" type="ORF">NA57DRAFT_58684</name>
</gene>
<dbReference type="PANTHER" id="PTHR13452:SF10">
    <property type="entry name" value="THUMP DOMAIN-CONTAINING PROTEIN 1"/>
    <property type="match status" value="1"/>
</dbReference>
<dbReference type="EMBL" id="ML978129">
    <property type="protein sequence ID" value="KAF2096797.1"/>
    <property type="molecule type" value="Genomic_DNA"/>
</dbReference>
<protein>
    <recommendedName>
        <fullName evidence="3">THUMP domain-containing protein</fullName>
    </recommendedName>
</protein>
<proteinExistence type="predicted"/>
<feature type="region of interest" description="Disordered" evidence="2">
    <location>
        <begin position="1"/>
        <end position="59"/>
    </location>
</feature>
<dbReference type="CDD" id="cd11717">
    <property type="entry name" value="THUMP_THUMPD1_like"/>
    <property type="match status" value="1"/>
</dbReference>
<dbReference type="AlphaFoldDB" id="A0A9P4IDZ1"/>
<evidence type="ECO:0000256" key="1">
    <source>
        <dbReference type="PROSITE-ProRule" id="PRU00529"/>
    </source>
</evidence>
<sequence>MVIFATTETPPMDTPSSKKRKANENAVELGESTPKAKKQWKASRQDFKSKDSSSREIEPGVSGIWATCAMGKEAPTYAKKLYPANGSSTEEPAHSEKPNESTETDIEAEIQNELSEMRSARKENLFTSIKLDTQCLTFFRTRPPVEPVSFVQAICRDAASSTQRKRSRFVKRLTPITLTGKATEDGLGEVAKQVLAPHFHGPNATAKKFAIRPNLRNHKVLKRDAVIKQVAAAVGPLHSVDLHDYDLLILVEIYKNICGMSVVGSEFESLKRFNLAELYGVKPDTAQEKADIG</sequence>
<dbReference type="GO" id="GO:0006400">
    <property type="term" value="P:tRNA modification"/>
    <property type="evidence" value="ECO:0007669"/>
    <property type="project" value="InterPro"/>
</dbReference>
<feature type="compositionally biased region" description="Basic and acidic residues" evidence="2">
    <location>
        <begin position="43"/>
        <end position="58"/>
    </location>
</feature>
<dbReference type="Proteomes" id="UP000799772">
    <property type="component" value="Unassembled WGS sequence"/>
</dbReference>
<dbReference type="InterPro" id="IPR040183">
    <property type="entry name" value="THUMPD1-like"/>
</dbReference>
<evidence type="ECO:0000313" key="4">
    <source>
        <dbReference type="EMBL" id="KAF2096797.1"/>
    </source>
</evidence>
<accession>A0A9P4IDZ1</accession>
<reference evidence="4" key="1">
    <citation type="journal article" date="2020" name="Stud. Mycol.">
        <title>101 Dothideomycetes genomes: a test case for predicting lifestyles and emergence of pathogens.</title>
        <authorList>
            <person name="Haridas S."/>
            <person name="Albert R."/>
            <person name="Binder M."/>
            <person name="Bloem J."/>
            <person name="Labutti K."/>
            <person name="Salamov A."/>
            <person name="Andreopoulos B."/>
            <person name="Baker S."/>
            <person name="Barry K."/>
            <person name="Bills G."/>
            <person name="Bluhm B."/>
            <person name="Cannon C."/>
            <person name="Castanera R."/>
            <person name="Culley D."/>
            <person name="Daum C."/>
            <person name="Ezra D."/>
            <person name="Gonzalez J."/>
            <person name="Henrissat B."/>
            <person name="Kuo A."/>
            <person name="Liang C."/>
            <person name="Lipzen A."/>
            <person name="Lutzoni F."/>
            <person name="Magnuson J."/>
            <person name="Mondo S."/>
            <person name="Nolan M."/>
            <person name="Ohm R."/>
            <person name="Pangilinan J."/>
            <person name="Park H.-J."/>
            <person name="Ramirez L."/>
            <person name="Alfaro M."/>
            <person name="Sun H."/>
            <person name="Tritt A."/>
            <person name="Yoshinaga Y."/>
            <person name="Zwiers L.-H."/>
            <person name="Turgeon B."/>
            <person name="Goodwin S."/>
            <person name="Spatafora J."/>
            <person name="Crous P."/>
            <person name="Grigoriev I."/>
        </authorList>
    </citation>
    <scope>NUCLEOTIDE SEQUENCE</scope>
    <source>
        <strain evidence="4">CBS 133067</strain>
    </source>
</reference>